<reference evidence="2" key="1">
    <citation type="submission" date="2023-06" db="EMBL/GenBank/DDBJ databases">
        <title>Genome-scale phylogeny and comparative genomics of the fungal order Sordariales.</title>
        <authorList>
            <consortium name="Lawrence Berkeley National Laboratory"/>
            <person name="Hensen N."/>
            <person name="Bonometti L."/>
            <person name="Westerberg I."/>
            <person name="Brannstrom I.O."/>
            <person name="Guillou S."/>
            <person name="Cros-Aarteil S."/>
            <person name="Calhoun S."/>
            <person name="Haridas S."/>
            <person name="Kuo A."/>
            <person name="Mondo S."/>
            <person name="Pangilinan J."/>
            <person name="Riley R."/>
            <person name="Labutti K."/>
            <person name="Andreopoulos B."/>
            <person name="Lipzen A."/>
            <person name="Chen C."/>
            <person name="Yanf M."/>
            <person name="Daum C."/>
            <person name="Ng V."/>
            <person name="Clum A."/>
            <person name="Steindorff A."/>
            <person name="Ohm R."/>
            <person name="Martin F."/>
            <person name="Silar P."/>
            <person name="Natvig D."/>
            <person name="Lalanne C."/>
            <person name="Gautier V."/>
            <person name="Ament-Velasquez S.L."/>
            <person name="Kruys A."/>
            <person name="Hutchinson M.I."/>
            <person name="Powell A.J."/>
            <person name="Barry K."/>
            <person name="Miller A.N."/>
            <person name="Grigoriev I.V."/>
            <person name="Debuchy R."/>
            <person name="Gladieux P."/>
            <person name="Thoren M.H."/>
            <person name="Johannesson H."/>
        </authorList>
    </citation>
    <scope>NUCLEOTIDE SEQUENCE</scope>
    <source>
        <strain evidence="2">8032-3</strain>
    </source>
</reference>
<organism evidence="2 3">
    <name type="scientific">Phialemonium atrogriseum</name>
    <dbReference type="NCBI Taxonomy" id="1093897"/>
    <lineage>
        <taxon>Eukaryota</taxon>
        <taxon>Fungi</taxon>
        <taxon>Dikarya</taxon>
        <taxon>Ascomycota</taxon>
        <taxon>Pezizomycotina</taxon>
        <taxon>Sordariomycetes</taxon>
        <taxon>Sordariomycetidae</taxon>
        <taxon>Cephalothecales</taxon>
        <taxon>Cephalothecaceae</taxon>
        <taxon>Phialemonium</taxon>
    </lineage>
</organism>
<gene>
    <name evidence="2" type="ORF">QBC33DRAFT_550635</name>
</gene>
<dbReference type="EMBL" id="MU839031">
    <property type="protein sequence ID" value="KAK1762977.1"/>
    <property type="molecule type" value="Genomic_DNA"/>
</dbReference>
<proteinExistence type="predicted"/>
<dbReference type="SUPFAM" id="SSF51182">
    <property type="entry name" value="RmlC-like cupins"/>
    <property type="match status" value="1"/>
</dbReference>
<dbReference type="RefSeq" id="XP_060279190.1">
    <property type="nucleotide sequence ID" value="XM_060429102.1"/>
</dbReference>
<sequence length="255" mass="27404">MCRQPQRQSASAIVAVLRSSEKGATSCLLGFRYSELQSEAPAICELTSFTVHKSSPSLLVIAAQPPSLTPTFPSRLRSRGKQTHVKEMASLLPLIQDLLPMIMPSSIHIARGTDIITPSPPPADVPGEPGPAVREPVISRNAIVGKTDKMCASVVVVRPNSSTAVHHYCEQDAIIYVASGSGILLTSPDDELSEPKRHQLVKGDFAFIPPWTEHQALNESDDEDLVWAVIRSGSRPLEVNLTDWGGAEAKIGASS</sequence>
<dbReference type="InterPro" id="IPR014710">
    <property type="entry name" value="RmlC-like_jellyroll"/>
</dbReference>
<comment type="caution">
    <text evidence="2">The sequence shown here is derived from an EMBL/GenBank/DDBJ whole genome shotgun (WGS) entry which is preliminary data.</text>
</comment>
<dbReference type="Proteomes" id="UP001244011">
    <property type="component" value="Unassembled WGS sequence"/>
</dbReference>
<dbReference type="InterPro" id="IPR011051">
    <property type="entry name" value="RmlC_Cupin_sf"/>
</dbReference>
<evidence type="ECO:0000259" key="1">
    <source>
        <dbReference type="Pfam" id="PF07883"/>
    </source>
</evidence>
<evidence type="ECO:0000313" key="2">
    <source>
        <dbReference type="EMBL" id="KAK1762977.1"/>
    </source>
</evidence>
<feature type="domain" description="Cupin type-2" evidence="1">
    <location>
        <begin position="154"/>
        <end position="230"/>
    </location>
</feature>
<keyword evidence="3" id="KW-1185">Reference proteome</keyword>
<dbReference type="Pfam" id="PF07883">
    <property type="entry name" value="Cupin_2"/>
    <property type="match status" value="1"/>
</dbReference>
<dbReference type="Gene3D" id="2.60.120.10">
    <property type="entry name" value="Jelly Rolls"/>
    <property type="match status" value="1"/>
</dbReference>
<accession>A0AAJ0BS06</accession>
<evidence type="ECO:0000313" key="3">
    <source>
        <dbReference type="Proteomes" id="UP001244011"/>
    </source>
</evidence>
<protein>
    <submittedName>
        <fullName evidence="2">RmlC-like cupin domain-containing protein</fullName>
    </submittedName>
</protein>
<dbReference type="GeneID" id="85312289"/>
<dbReference type="InterPro" id="IPR013096">
    <property type="entry name" value="Cupin_2"/>
</dbReference>
<dbReference type="AlphaFoldDB" id="A0AAJ0BS06"/>
<name>A0AAJ0BS06_9PEZI</name>